<evidence type="ECO:0008006" key="4">
    <source>
        <dbReference type="Google" id="ProtNLM"/>
    </source>
</evidence>
<dbReference type="Pfam" id="PF07433">
    <property type="entry name" value="DUF1513"/>
    <property type="match status" value="1"/>
</dbReference>
<protein>
    <recommendedName>
        <fullName evidence="4">DUF1513 domain-containing protein</fullName>
    </recommendedName>
</protein>
<dbReference type="EMBL" id="JAUSVY010000003">
    <property type="protein sequence ID" value="MDQ0504966.1"/>
    <property type="molecule type" value="Genomic_DNA"/>
</dbReference>
<gene>
    <name evidence="2" type="ORF">QOZ94_001748</name>
</gene>
<feature type="signal peptide" evidence="1">
    <location>
        <begin position="1"/>
        <end position="25"/>
    </location>
</feature>
<dbReference type="RefSeq" id="WP_237344658.1">
    <property type="nucleotide sequence ID" value="NZ_JABWGX010000005.1"/>
</dbReference>
<dbReference type="InterPro" id="IPR011044">
    <property type="entry name" value="Quino_amine_DH_bsu"/>
</dbReference>
<comment type="caution">
    <text evidence="2">The sequence shown here is derived from an EMBL/GenBank/DDBJ whole genome shotgun (WGS) entry which is preliminary data.</text>
</comment>
<accession>A0ABU0LCU9</accession>
<keyword evidence="3" id="KW-1185">Reference proteome</keyword>
<organism evidence="2 3">
    <name type="scientific">Xanthobacter agilis</name>
    <dbReference type="NCBI Taxonomy" id="47492"/>
    <lineage>
        <taxon>Bacteria</taxon>
        <taxon>Pseudomonadati</taxon>
        <taxon>Pseudomonadota</taxon>
        <taxon>Alphaproteobacteria</taxon>
        <taxon>Hyphomicrobiales</taxon>
        <taxon>Xanthobacteraceae</taxon>
        <taxon>Xanthobacter</taxon>
    </lineage>
</organism>
<name>A0ABU0LCU9_XANAG</name>
<feature type="chain" id="PRO_5045291024" description="DUF1513 domain-containing protein" evidence="1">
    <location>
        <begin position="26"/>
        <end position="371"/>
    </location>
</feature>
<dbReference type="Proteomes" id="UP001241747">
    <property type="component" value="Unassembled WGS sequence"/>
</dbReference>
<evidence type="ECO:0000256" key="1">
    <source>
        <dbReference type="SAM" id="SignalP"/>
    </source>
</evidence>
<dbReference type="InterPro" id="IPR008311">
    <property type="entry name" value="UCP028101"/>
</dbReference>
<evidence type="ECO:0000313" key="2">
    <source>
        <dbReference type="EMBL" id="MDQ0504966.1"/>
    </source>
</evidence>
<evidence type="ECO:0000313" key="3">
    <source>
        <dbReference type="Proteomes" id="UP001241747"/>
    </source>
</evidence>
<proteinExistence type="predicted"/>
<reference evidence="2 3" key="1">
    <citation type="submission" date="2023-07" db="EMBL/GenBank/DDBJ databases">
        <title>Genomic Encyclopedia of Type Strains, Phase IV (KMG-IV): sequencing the most valuable type-strain genomes for metagenomic binning, comparative biology and taxonomic classification.</title>
        <authorList>
            <person name="Goeker M."/>
        </authorList>
    </citation>
    <scope>NUCLEOTIDE SEQUENCE [LARGE SCALE GENOMIC DNA]</scope>
    <source>
        <strain evidence="2 3">DSM 3770</strain>
    </source>
</reference>
<dbReference type="SUPFAM" id="SSF50969">
    <property type="entry name" value="YVTN repeat-like/Quinoprotein amine dehydrogenase"/>
    <property type="match status" value="1"/>
</dbReference>
<sequence length="371" mass="38159">MTALSRRAFAAGALLAVPAFSGLRAAEAAPGAGWLSTAGMGEGFAAVSVDAAGEAEVDAPSAARLHGIEASPTAPLAVAVGRRPGKRAVAFRHDGGGSIATFEPGAGRVFSGHGRFTPDGRFFLTAEIEHAQDGDGRRTMGRGMLARREVAAGFAIRDEWPTYGDGPHDLMRSGNALVVANGGIEPNTPEARDADITGSTIALIDPLSGAQRGEGRLSADLSSLSLRHLARDGRGGTVVAAQELLNDGVARPLLFRIAADGAVTPFEAPDNAWRELRGYVGSVAYDASGRFVACASPRGGRVSVWQADGRYLGAVPLTDGCSLAMTYEAGAFIAASGYGEVVRIAVSDAGVAIVARHTGGPRFDNHMVRIG</sequence>
<keyword evidence="1" id="KW-0732">Signal</keyword>